<dbReference type="AlphaFoldDB" id="I4DJZ3"/>
<dbReference type="EMBL" id="AK401611">
    <property type="protein sequence ID" value="BAM18233.1"/>
    <property type="molecule type" value="mRNA"/>
</dbReference>
<organism evidence="1">
    <name type="scientific">Papilio xuthus</name>
    <name type="common">Asian swallowtail butterfly</name>
    <dbReference type="NCBI Taxonomy" id="66420"/>
    <lineage>
        <taxon>Eukaryota</taxon>
        <taxon>Metazoa</taxon>
        <taxon>Ecdysozoa</taxon>
        <taxon>Arthropoda</taxon>
        <taxon>Hexapoda</taxon>
        <taxon>Insecta</taxon>
        <taxon>Pterygota</taxon>
        <taxon>Neoptera</taxon>
        <taxon>Endopterygota</taxon>
        <taxon>Lepidoptera</taxon>
        <taxon>Glossata</taxon>
        <taxon>Ditrysia</taxon>
        <taxon>Papilionoidea</taxon>
        <taxon>Papilionidae</taxon>
        <taxon>Papilioninae</taxon>
        <taxon>Papilio</taxon>
    </lineage>
</organism>
<name>I4DJZ3_PAPXU</name>
<sequence>MMMKFSNKKKLAEILQGDCKNMTDFCSDIHVCAPPVGFMTKHCFTKRCSLCNKNRVFNMNKIYIRLKL</sequence>
<proteinExistence type="evidence at transcript level"/>
<protein>
    <submittedName>
        <fullName evidence="1">Uncharacterized protein</fullName>
    </submittedName>
</protein>
<accession>I4DJZ3</accession>
<reference evidence="1" key="1">
    <citation type="journal article" date="2012" name="BMC Biol.">
        <title>Comprehensive microarray-based analysis for stage-specific larval camouflage pattern-associated genes in the swallowtail butterfly, Papilio xuthus.</title>
        <authorList>
            <person name="Futahashi R."/>
            <person name="Shirataki H."/>
            <person name="Narita T."/>
            <person name="Mita K."/>
            <person name="Fujiwara H."/>
        </authorList>
    </citation>
    <scope>NUCLEOTIDE SEQUENCE</scope>
    <source>
        <tissue evidence="1">Epidermis</tissue>
    </source>
</reference>
<evidence type="ECO:0000313" key="1">
    <source>
        <dbReference type="EMBL" id="BAM18233.1"/>
    </source>
</evidence>